<dbReference type="AlphaFoldDB" id="A0A5B0MJ04"/>
<evidence type="ECO:0000313" key="4">
    <source>
        <dbReference type="EMBL" id="KAA1076661.1"/>
    </source>
</evidence>
<dbReference type="InterPro" id="IPR000426">
    <property type="entry name" value="Proteasome_asu_N"/>
</dbReference>
<sequence>MATGGGSYSFSLTTFSPSGKLVQIEHALAAVGQGTSSLGIKGMGPDYRVLVTRARKIAQSYWKIYGEYPPTRLLTQEIATVMQEATQSGYNDELSLEDAIHTAILTLKEGFEGQMTEKTIEIGVMGTVGVGADTVQPADRAQPVFRKLTEAEVKDFLAL</sequence>
<evidence type="ECO:0000256" key="2">
    <source>
        <dbReference type="RuleBase" id="RU000551"/>
    </source>
</evidence>
<comment type="similarity">
    <text evidence="2">Belongs to the peptidase T1A family.</text>
</comment>
<keyword evidence="2" id="KW-0539">Nucleus</keyword>
<keyword evidence="1 2" id="KW-0647">Proteasome</keyword>
<evidence type="ECO:0000259" key="3">
    <source>
        <dbReference type="PROSITE" id="PS00388"/>
    </source>
</evidence>
<keyword evidence="2" id="KW-0963">Cytoplasm</keyword>
<organism evidence="4 5">
    <name type="scientific">Puccinia graminis f. sp. tritici</name>
    <dbReference type="NCBI Taxonomy" id="56615"/>
    <lineage>
        <taxon>Eukaryota</taxon>
        <taxon>Fungi</taxon>
        <taxon>Dikarya</taxon>
        <taxon>Basidiomycota</taxon>
        <taxon>Pucciniomycotina</taxon>
        <taxon>Pucciniomycetes</taxon>
        <taxon>Pucciniales</taxon>
        <taxon>Pucciniaceae</taxon>
        <taxon>Puccinia</taxon>
    </lineage>
</organism>
<proteinExistence type="inferred from homology"/>
<comment type="subcellular location">
    <subcellularLocation>
        <location evidence="2">Cytoplasm</location>
    </subcellularLocation>
    <subcellularLocation>
        <location evidence="2">Nucleus</location>
    </subcellularLocation>
</comment>
<dbReference type="SMART" id="SM00948">
    <property type="entry name" value="Proteasome_A_N"/>
    <property type="match status" value="1"/>
</dbReference>
<evidence type="ECO:0000256" key="1">
    <source>
        <dbReference type="ARBA" id="ARBA00022942"/>
    </source>
</evidence>
<dbReference type="InterPro" id="IPR050115">
    <property type="entry name" value="Proteasome_alpha"/>
</dbReference>
<dbReference type="GO" id="GO:0006511">
    <property type="term" value="P:ubiquitin-dependent protein catabolic process"/>
    <property type="evidence" value="ECO:0007669"/>
    <property type="project" value="InterPro"/>
</dbReference>
<dbReference type="OrthoDB" id="431557at2759"/>
<dbReference type="PANTHER" id="PTHR11599">
    <property type="entry name" value="PROTEASOME SUBUNIT ALPHA/BETA"/>
    <property type="match status" value="1"/>
</dbReference>
<dbReference type="Pfam" id="PF00227">
    <property type="entry name" value="Proteasome"/>
    <property type="match status" value="1"/>
</dbReference>
<dbReference type="EMBL" id="VSWC01000145">
    <property type="protein sequence ID" value="KAA1076661.1"/>
    <property type="molecule type" value="Genomic_DNA"/>
</dbReference>
<keyword evidence="5" id="KW-1185">Reference proteome</keyword>
<evidence type="ECO:0000313" key="5">
    <source>
        <dbReference type="Proteomes" id="UP000324748"/>
    </source>
</evidence>
<dbReference type="Pfam" id="PF10584">
    <property type="entry name" value="Proteasome_A_N"/>
    <property type="match status" value="1"/>
</dbReference>
<reference evidence="4 5" key="1">
    <citation type="submission" date="2019-05" db="EMBL/GenBank/DDBJ databases">
        <title>Emergence of the Ug99 lineage of the wheat stem rust pathogen through somatic hybridization.</title>
        <authorList>
            <person name="Li F."/>
            <person name="Upadhyaya N.M."/>
            <person name="Sperschneider J."/>
            <person name="Matny O."/>
            <person name="Nguyen-Phuc H."/>
            <person name="Mago R."/>
            <person name="Raley C."/>
            <person name="Miller M.E."/>
            <person name="Silverstein K.A.T."/>
            <person name="Henningsen E."/>
            <person name="Hirsch C.D."/>
            <person name="Visser B."/>
            <person name="Pretorius Z.A."/>
            <person name="Steffenson B.J."/>
            <person name="Schwessinger B."/>
            <person name="Dodds P.N."/>
            <person name="Figueroa M."/>
        </authorList>
    </citation>
    <scope>NUCLEOTIDE SEQUENCE [LARGE SCALE GENOMIC DNA]</scope>
    <source>
        <strain evidence="4">21-0</strain>
    </source>
</reference>
<name>A0A5B0MJ04_PUCGR</name>
<dbReference type="InterPro" id="IPR029055">
    <property type="entry name" value="Ntn_hydrolases_N"/>
</dbReference>
<dbReference type="GO" id="GO:0019773">
    <property type="term" value="C:proteasome core complex, alpha-subunit complex"/>
    <property type="evidence" value="ECO:0007669"/>
    <property type="project" value="InterPro"/>
</dbReference>
<accession>A0A5B0MJ04</accession>
<protein>
    <recommendedName>
        <fullName evidence="2">Proteasome subunit alpha type</fullName>
    </recommendedName>
</protein>
<dbReference type="SUPFAM" id="SSF56235">
    <property type="entry name" value="N-terminal nucleophile aminohydrolases (Ntn hydrolases)"/>
    <property type="match status" value="1"/>
</dbReference>
<dbReference type="GO" id="GO:0005737">
    <property type="term" value="C:cytoplasm"/>
    <property type="evidence" value="ECO:0007669"/>
    <property type="project" value="UniProtKB-SubCell"/>
</dbReference>
<comment type="caution">
    <text evidence="4">The sequence shown here is derived from an EMBL/GenBank/DDBJ whole genome shotgun (WGS) entry which is preliminary data.</text>
</comment>
<dbReference type="InterPro" id="IPR001353">
    <property type="entry name" value="Proteasome_sua/b"/>
</dbReference>
<dbReference type="Gene3D" id="3.60.20.10">
    <property type="entry name" value="Glutamine Phosphoribosylpyrophosphate, subunit 1, domain 1"/>
    <property type="match status" value="3"/>
</dbReference>
<feature type="domain" description="Proteasome alpha-type subunits" evidence="3">
    <location>
        <begin position="8"/>
        <end position="30"/>
    </location>
</feature>
<dbReference type="GO" id="GO:0005634">
    <property type="term" value="C:nucleus"/>
    <property type="evidence" value="ECO:0007669"/>
    <property type="project" value="UniProtKB-SubCell"/>
</dbReference>
<dbReference type="Proteomes" id="UP000324748">
    <property type="component" value="Unassembled WGS sequence"/>
</dbReference>
<comment type="subunit">
    <text evidence="2">The 26S proteasome consists of a 20S proteasome core and two 19S regulatory subunits.</text>
</comment>
<gene>
    <name evidence="4" type="primary">PRE8_2</name>
    <name evidence="4" type="ORF">PGT21_014914</name>
</gene>
<dbReference type="PROSITE" id="PS00388">
    <property type="entry name" value="PROTEASOME_ALPHA_1"/>
    <property type="match status" value="1"/>
</dbReference>